<dbReference type="InterPro" id="IPR036390">
    <property type="entry name" value="WH_DNA-bd_sf"/>
</dbReference>
<evidence type="ECO:0000256" key="1">
    <source>
        <dbReference type="ARBA" id="ARBA00023015"/>
    </source>
</evidence>
<accession>A0A7Z2GQN2</accession>
<dbReference type="InterPro" id="IPR000524">
    <property type="entry name" value="Tscrpt_reg_HTH_GntR"/>
</dbReference>
<organism evidence="5 6">
    <name type="scientific">Paraburkholderia acidisoli</name>
    <dbReference type="NCBI Taxonomy" id="2571748"/>
    <lineage>
        <taxon>Bacteria</taxon>
        <taxon>Pseudomonadati</taxon>
        <taxon>Pseudomonadota</taxon>
        <taxon>Betaproteobacteria</taxon>
        <taxon>Burkholderiales</taxon>
        <taxon>Burkholderiaceae</taxon>
        <taxon>Paraburkholderia</taxon>
    </lineage>
</organism>
<evidence type="ECO:0000313" key="6">
    <source>
        <dbReference type="Proteomes" id="UP000433577"/>
    </source>
</evidence>
<protein>
    <submittedName>
        <fullName evidence="5">FCD domain-containing protein</fullName>
    </submittedName>
</protein>
<dbReference type="InterPro" id="IPR008920">
    <property type="entry name" value="TF_FadR/GntR_C"/>
</dbReference>
<dbReference type="EMBL" id="CP046916">
    <property type="protein sequence ID" value="QGZ66196.1"/>
    <property type="molecule type" value="Genomic_DNA"/>
</dbReference>
<evidence type="ECO:0000259" key="4">
    <source>
        <dbReference type="PROSITE" id="PS50949"/>
    </source>
</evidence>
<dbReference type="CDD" id="cd07377">
    <property type="entry name" value="WHTH_GntR"/>
    <property type="match status" value="1"/>
</dbReference>
<dbReference type="PANTHER" id="PTHR43537:SF24">
    <property type="entry name" value="GLUCONATE OPERON TRANSCRIPTIONAL REPRESSOR"/>
    <property type="match status" value="1"/>
</dbReference>
<dbReference type="Gene3D" id="1.10.10.10">
    <property type="entry name" value="Winged helix-like DNA-binding domain superfamily/Winged helix DNA-binding domain"/>
    <property type="match status" value="1"/>
</dbReference>
<keyword evidence="1" id="KW-0805">Transcription regulation</keyword>
<dbReference type="SUPFAM" id="SSF48008">
    <property type="entry name" value="GntR ligand-binding domain-like"/>
    <property type="match status" value="1"/>
</dbReference>
<gene>
    <name evidence="5" type="ORF">FAZ98_30780</name>
</gene>
<sequence>MLMSTQSVTSIRNRLIGAVPMNRGFTPIQHTHLTDQVYDAVRARILSRAIKIDEQINVDEVALELQVSRTPVVDAIKRLASDGLVEVRARRGTFVRGITEKDAVEIFQVREALELYSARLAINSPENPELTKQMRALIDEMSGYMSDGEFKDYLAFSMADSAFHNTLIDACENERMKSNYENLNIYMHIMRSHYYRPLVPPKRVHAEHLAILEAVVSKDLPAAERAISQHLASTREKMINNIRNSGGVL</sequence>
<dbReference type="Pfam" id="PF00392">
    <property type="entry name" value="GntR"/>
    <property type="match status" value="1"/>
</dbReference>
<proteinExistence type="predicted"/>
<dbReference type="GO" id="GO:0003700">
    <property type="term" value="F:DNA-binding transcription factor activity"/>
    <property type="evidence" value="ECO:0007669"/>
    <property type="project" value="InterPro"/>
</dbReference>
<dbReference type="PROSITE" id="PS50949">
    <property type="entry name" value="HTH_GNTR"/>
    <property type="match status" value="1"/>
</dbReference>
<dbReference type="Proteomes" id="UP000433577">
    <property type="component" value="Chromosome 4"/>
</dbReference>
<dbReference type="AlphaFoldDB" id="A0A7Z2GQN2"/>
<dbReference type="InterPro" id="IPR036388">
    <property type="entry name" value="WH-like_DNA-bd_sf"/>
</dbReference>
<dbReference type="Gene3D" id="1.20.120.530">
    <property type="entry name" value="GntR ligand-binding domain-like"/>
    <property type="match status" value="1"/>
</dbReference>
<keyword evidence="6" id="KW-1185">Reference proteome</keyword>
<keyword evidence="3" id="KW-0804">Transcription</keyword>
<dbReference type="SUPFAM" id="SSF46785">
    <property type="entry name" value="Winged helix' DNA-binding domain"/>
    <property type="match status" value="1"/>
</dbReference>
<dbReference type="KEGG" id="pacs:FAZ98_30780"/>
<dbReference type="PANTHER" id="PTHR43537">
    <property type="entry name" value="TRANSCRIPTIONAL REGULATOR, GNTR FAMILY"/>
    <property type="match status" value="1"/>
</dbReference>
<dbReference type="InterPro" id="IPR011711">
    <property type="entry name" value="GntR_C"/>
</dbReference>
<dbReference type="SMART" id="SM00895">
    <property type="entry name" value="FCD"/>
    <property type="match status" value="1"/>
</dbReference>
<reference evidence="5 6" key="1">
    <citation type="submission" date="2019-12" db="EMBL/GenBank/DDBJ databases">
        <title>Paraburkholderia acidiphila 7Q-K02 sp. nov and Paraburkholderia acidisoli DHF22 sp. nov., two strains isolated from forest soil.</title>
        <authorList>
            <person name="Gao Z."/>
            <person name="Qiu L."/>
        </authorList>
    </citation>
    <scope>NUCLEOTIDE SEQUENCE [LARGE SCALE GENOMIC DNA]</scope>
    <source>
        <strain evidence="5 6">DHF22</strain>
    </source>
</reference>
<evidence type="ECO:0000313" key="5">
    <source>
        <dbReference type="EMBL" id="QGZ66196.1"/>
    </source>
</evidence>
<dbReference type="Pfam" id="PF07729">
    <property type="entry name" value="FCD"/>
    <property type="match status" value="1"/>
</dbReference>
<keyword evidence="2" id="KW-0238">DNA-binding</keyword>
<evidence type="ECO:0000256" key="3">
    <source>
        <dbReference type="ARBA" id="ARBA00023163"/>
    </source>
</evidence>
<dbReference type="GO" id="GO:0003677">
    <property type="term" value="F:DNA binding"/>
    <property type="evidence" value="ECO:0007669"/>
    <property type="project" value="UniProtKB-KW"/>
</dbReference>
<dbReference type="SMART" id="SM00345">
    <property type="entry name" value="HTH_GNTR"/>
    <property type="match status" value="1"/>
</dbReference>
<name>A0A7Z2GQN2_9BURK</name>
<evidence type="ECO:0000256" key="2">
    <source>
        <dbReference type="ARBA" id="ARBA00023125"/>
    </source>
</evidence>
<feature type="domain" description="HTH gntR-type" evidence="4">
    <location>
        <begin position="31"/>
        <end position="98"/>
    </location>
</feature>